<evidence type="ECO:0000256" key="2">
    <source>
        <dbReference type="ARBA" id="ARBA00022679"/>
    </source>
</evidence>
<keyword evidence="2" id="KW-0808">Transferase</keyword>
<evidence type="ECO:0000256" key="1">
    <source>
        <dbReference type="ARBA" id="ARBA00022603"/>
    </source>
</evidence>
<dbReference type="AlphaFoldDB" id="A0A381VZP3"/>
<sequence length="250" mass="28686">MSDKKLYTRSEFENMRTDSAKKMSKDNSLYKDALDVFVRADRYSWIHQTSWFGEPVLNLPQDMFAIQEIIFQTKPKYIIEVGVAWGGGLLFYSTLMEALGGQKVIGIDVYIPDDLKERLFSHGKISDRLVLINQSSTDPQTINQIESIIGQSRDVLVLLDSFHTHDHVLKELKMYSPLVGKGQYMVCGDTIVEDIPTQTHRVRPWGPGNNPKTALHQFLKENDRFKIDHSIDKKLLFTNNPDGYLKCCKD</sequence>
<dbReference type="SUPFAM" id="SSF53335">
    <property type="entry name" value="S-adenosyl-L-methionine-dependent methyltransferases"/>
    <property type="match status" value="1"/>
</dbReference>
<dbReference type="GO" id="GO:0008168">
    <property type="term" value="F:methyltransferase activity"/>
    <property type="evidence" value="ECO:0007669"/>
    <property type="project" value="UniProtKB-KW"/>
</dbReference>
<evidence type="ECO:0008006" key="4">
    <source>
        <dbReference type="Google" id="ProtNLM"/>
    </source>
</evidence>
<dbReference type="GO" id="GO:0008610">
    <property type="term" value="P:lipid biosynthetic process"/>
    <property type="evidence" value="ECO:0007669"/>
    <property type="project" value="InterPro"/>
</dbReference>
<dbReference type="Gene3D" id="3.40.50.150">
    <property type="entry name" value="Vaccinia Virus protein VP39"/>
    <property type="match status" value="1"/>
</dbReference>
<evidence type="ECO:0000313" key="3">
    <source>
        <dbReference type="EMBL" id="SVA45760.1"/>
    </source>
</evidence>
<proteinExistence type="predicted"/>
<dbReference type="PANTHER" id="PTHR40048">
    <property type="entry name" value="RHAMNOSYL O-METHYLTRANSFERASE"/>
    <property type="match status" value="1"/>
</dbReference>
<protein>
    <recommendedName>
        <fullName evidence="4">Rhamnosyl O-methyltransferase</fullName>
    </recommendedName>
</protein>
<dbReference type="EMBL" id="UINC01010270">
    <property type="protein sequence ID" value="SVA45760.1"/>
    <property type="molecule type" value="Genomic_DNA"/>
</dbReference>
<dbReference type="GO" id="GO:0032259">
    <property type="term" value="P:methylation"/>
    <property type="evidence" value="ECO:0007669"/>
    <property type="project" value="UniProtKB-KW"/>
</dbReference>
<dbReference type="InterPro" id="IPR007072">
    <property type="entry name" value="RNMT_CmcI"/>
</dbReference>
<organism evidence="3">
    <name type="scientific">marine metagenome</name>
    <dbReference type="NCBI Taxonomy" id="408172"/>
    <lineage>
        <taxon>unclassified sequences</taxon>
        <taxon>metagenomes</taxon>
        <taxon>ecological metagenomes</taxon>
    </lineage>
</organism>
<dbReference type="InterPro" id="IPR029063">
    <property type="entry name" value="SAM-dependent_MTases_sf"/>
</dbReference>
<gene>
    <name evidence="3" type="ORF">METZ01_LOCUS98614</name>
</gene>
<dbReference type="GO" id="GO:0005886">
    <property type="term" value="C:plasma membrane"/>
    <property type="evidence" value="ECO:0007669"/>
    <property type="project" value="TreeGrafter"/>
</dbReference>
<dbReference type="Pfam" id="PF04989">
    <property type="entry name" value="RMNT_CmcI"/>
    <property type="match status" value="1"/>
</dbReference>
<dbReference type="GO" id="GO:0071770">
    <property type="term" value="P:DIM/DIP cell wall layer assembly"/>
    <property type="evidence" value="ECO:0007669"/>
    <property type="project" value="TreeGrafter"/>
</dbReference>
<reference evidence="3" key="1">
    <citation type="submission" date="2018-05" db="EMBL/GenBank/DDBJ databases">
        <authorList>
            <person name="Lanie J.A."/>
            <person name="Ng W.-L."/>
            <person name="Kazmierczak K.M."/>
            <person name="Andrzejewski T.M."/>
            <person name="Davidsen T.M."/>
            <person name="Wayne K.J."/>
            <person name="Tettelin H."/>
            <person name="Glass J.I."/>
            <person name="Rusch D."/>
            <person name="Podicherti R."/>
            <person name="Tsui H.-C.T."/>
            <person name="Winkler M.E."/>
        </authorList>
    </citation>
    <scope>NUCLEOTIDE SEQUENCE</scope>
</reference>
<keyword evidence="1" id="KW-0489">Methyltransferase</keyword>
<accession>A0A381VZP3</accession>
<dbReference type="PANTHER" id="PTHR40048:SF1">
    <property type="entry name" value="RHAMNOSYL O-METHYLTRANSFERASE"/>
    <property type="match status" value="1"/>
</dbReference>
<name>A0A381VZP3_9ZZZZ</name>